<feature type="region of interest" description="Disordered" evidence="1">
    <location>
        <begin position="224"/>
        <end position="243"/>
    </location>
</feature>
<protein>
    <submittedName>
        <fullName evidence="3">Uncharacterized protein</fullName>
    </submittedName>
</protein>
<feature type="region of interest" description="Disordered" evidence="1">
    <location>
        <begin position="267"/>
        <end position="294"/>
    </location>
</feature>
<organism evidence="3 4">
    <name type="scientific">Eimeria mitis</name>
    <dbReference type="NCBI Taxonomy" id="44415"/>
    <lineage>
        <taxon>Eukaryota</taxon>
        <taxon>Sar</taxon>
        <taxon>Alveolata</taxon>
        <taxon>Apicomplexa</taxon>
        <taxon>Conoidasida</taxon>
        <taxon>Coccidia</taxon>
        <taxon>Eucoccidiorida</taxon>
        <taxon>Eimeriorina</taxon>
        <taxon>Eimeriidae</taxon>
        <taxon>Eimeria</taxon>
    </lineage>
</organism>
<keyword evidence="2" id="KW-0732">Signal</keyword>
<keyword evidence="4" id="KW-1185">Reference proteome</keyword>
<feature type="compositionally biased region" description="Polar residues" evidence="1">
    <location>
        <begin position="128"/>
        <end position="145"/>
    </location>
</feature>
<name>U6K0A0_9EIME</name>
<evidence type="ECO:0000313" key="3">
    <source>
        <dbReference type="EMBL" id="CDJ29742.1"/>
    </source>
</evidence>
<dbReference type="EMBL" id="HG682093">
    <property type="protein sequence ID" value="CDJ29742.1"/>
    <property type="molecule type" value="Genomic_DNA"/>
</dbReference>
<feature type="region of interest" description="Disordered" evidence="1">
    <location>
        <begin position="121"/>
        <end position="172"/>
    </location>
</feature>
<feature type="compositionally biased region" description="Basic and acidic residues" evidence="1">
    <location>
        <begin position="234"/>
        <end position="243"/>
    </location>
</feature>
<evidence type="ECO:0000256" key="1">
    <source>
        <dbReference type="SAM" id="MobiDB-lite"/>
    </source>
</evidence>
<gene>
    <name evidence="3" type="ORF">EMH_0052250</name>
</gene>
<sequence length="294" mass="32556">METAGALFGQLLAIGALPLSISIADGDTHTRRRHSGISKHISDRELRRLQLPSLLSALLPPAAPLEDRGGSNDSVSSNSDALPVQQQALVVRGAASLVLQQWVLLAADALQLLRRLLQPEKQHHRRNSSSNNADNHQLLGRQQQQDSRRKRVRTTEAQREDDGEEQQEDADEAADAIWERAAQLQLQQQQGEEESQQRLKRLGSVFATHLQEAESSPRLCAPEVLDRGSSSSSKSDHTKGFLLQQEKHMLPECRGDAGRSEALSLIPLSPQQQQLPVQQQLQQQGKVPPQQQVK</sequence>
<proteinExistence type="predicted"/>
<feature type="chain" id="PRO_5004671075" evidence="2">
    <location>
        <begin position="27"/>
        <end position="294"/>
    </location>
</feature>
<dbReference type="Proteomes" id="UP000030744">
    <property type="component" value="Unassembled WGS sequence"/>
</dbReference>
<reference evidence="3" key="2">
    <citation type="submission" date="2013-10" db="EMBL/GenBank/DDBJ databases">
        <authorList>
            <person name="Aslett M."/>
        </authorList>
    </citation>
    <scope>NUCLEOTIDE SEQUENCE [LARGE SCALE GENOMIC DNA]</scope>
    <source>
        <strain evidence="3">Houghton</strain>
    </source>
</reference>
<dbReference type="RefSeq" id="XP_013352311.1">
    <property type="nucleotide sequence ID" value="XM_013496857.1"/>
</dbReference>
<evidence type="ECO:0000313" key="4">
    <source>
        <dbReference type="Proteomes" id="UP000030744"/>
    </source>
</evidence>
<dbReference type="GeneID" id="25379901"/>
<dbReference type="AlphaFoldDB" id="U6K0A0"/>
<feature type="signal peptide" evidence="2">
    <location>
        <begin position="1"/>
        <end position="26"/>
    </location>
</feature>
<dbReference type="VEuPathDB" id="ToxoDB:EMH_0052250"/>
<evidence type="ECO:0000256" key="2">
    <source>
        <dbReference type="SAM" id="SignalP"/>
    </source>
</evidence>
<reference evidence="3" key="1">
    <citation type="submission" date="2013-10" db="EMBL/GenBank/DDBJ databases">
        <title>Genomic analysis of the causative agents of coccidiosis in chickens.</title>
        <authorList>
            <person name="Reid A.J."/>
            <person name="Blake D."/>
            <person name="Billington K."/>
            <person name="Browne H."/>
            <person name="Dunn M."/>
            <person name="Hung S."/>
            <person name="Kawahara F."/>
            <person name="Miranda-Saavedra D."/>
            <person name="Mourier T."/>
            <person name="Nagra H."/>
            <person name="Otto T.D."/>
            <person name="Rawlings N."/>
            <person name="Sanchez A."/>
            <person name="Sanders M."/>
            <person name="Subramaniam C."/>
            <person name="Tay Y."/>
            <person name="Dear P."/>
            <person name="Doerig C."/>
            <person name="Gruber A."/>
            <person name="Parkinson J."/>
            <person name="Shirley M."/>
            <person name="Wan K.L."/>
            <person name="Berriman M."/>
            <person name="Tomley F."/>
            <person name="Pain A."/>
        </authorList>
    </citation>
    <scope>NUCLEOTIDE SEQUENCE [LARGE SCALE GENOMIC DNA]</scope>
    <source>
        <strain evidence="3">Houghton</strain>
    </source>
</reference>
<feature type="compositionally biased region" description="Acidic residues" evidence="1">
    <location>
        <begin position="161"/>
        <end position="172"/>
    </location>
</feature>
<accession>U6K0A0</accession>